<sequence>MDPSEAIPVLMGFAGIPDADTARRFLERAGGDINVAASLYVDSTAGNDRGSTPGEPVEELRAPDPEYSQTLLSEFLALHFTKEAWAEAPAAARELARAQKKWLLVSIQQVDAFESLRLNRDIWKAEVVQDLIKDFFIFWQRTDKCEEGQIFLDVYRVTSLPHVCAIDPLTGRCLKIWSPRVLSDAIAVQSEFFEFVERQQMAERSRNPDPKPSEGPAEVSSSKKPSAASAACVASADAPGSSSSKAAAAAASAAAAAAADGGKGRTAGEPLGSQSCESQPSAYKDVNLQLQDLMKLREQRRQRQMNSSPST</sequence>
<dbReference type="Pfam" id="PF14555">
    <property type="entry name" value="UBA_4"/>
    <property type="match status" value="1"/>
</dbReference>
<dbReference type="VEuPathDB" id="ToxoDB:ENH_00002600"/>
<dbReference type="GO" id="GO:0043161">
    <property type="term" value="P:proteasome-mediated ubiquitin-dependent protein catabolic process"/>
    <property type="evidence" value="ECO:0007669"/>
    <property type="project" value="TreeGrafter"/>
</dbReference>
<dbReference type="InterPro" id="IPR050730">
    <property type="entry name" value="UBX_domain-protein"/>
</dbReference>
<name>U6MDI4_9EIME</name>
<protein>
    <recommendedName>
        <fullName evidence="4">UBX domain-containing protein</fullName>
    </recommendedName>
</protein>
<dbReference type="Proteomes" id="UP000030754">
    <property type="component" value="Unassembled WGS sequence"/>
</dbReference>
<dbReference type="OrthoDB" id="354312at2759"/>
<evidence type="ECO:0000313" key="2">
    <source>
        <dbReference type="EMBL" id="CDJ62056.1"/>
    </source>
</evidence>
<feature type="compositionally biased region" description="Polar residues" evidence="1">
    <location>
        <begin position="272"/>
        <end position="281"/>
    </location>
</feature>
<proteinExistence type="predicted"/>
<feature type="compositionally biased region" description="Low complexity" evidence="1">
    <location>
        <begin position="219"/>
        <end position="260"/>
    </location>
</feature>
<dbReference type="InterPro" id="IPR036249">
    <property type="entry name" value="Thioredoxin-like_sf"/>
</dbReference>
<dbReference type="EMBL" id="HG722335">
    <property type="protein sequence ID" value="CDJ62056.1"/>
    <property type="molecule type" value="Genomic_DNA"/>
</dbReference>
<dbReference type="PANTHER" id="PTHR23322:SF6">
    <property type="entry name" value="UBX DOMAIN-CONTAINING PROTEIN 7"/>
    <property type="match status" value="1"/>
</dbReference>
<dbReference type="SUPFAM" id="SSF52833">
    <property type="entry name" value="Thioredoxin-like"/>
    <property type="match status" value="1"/>
</dbReference>
<feature type="region of interest" description="Disordered" evidence="1">
    <location>
        <begin position="199"/>
        <end position="281"/>
    </location>
</feature>
<feature type="compositionally biased region" description="Basic and acidic residues" evidence="1">
    <location>
        <begin position="199"/>
        <end position="212"/>
    </location>
</feature>
<dbReference type="PANTHER" id="PTHR23322">
    <property type="entry name" value="FAS-ASSOCIATED PROTEIN"/>
    <property type="match status" value="1"/>
</dbReference>
<evidence type="ECO:0000256" key="1">
    <source>
        <dbReference type="SAM" id="MobiDB-lite"/>
    </source>
</evidence>
<organism evidence="2 3">
    <name type="scientific">Eimeria necatrix</name>
    <dbReference type="NCBI Taxonomy" id="51315"/>
    <lineage>
        <taxon>Eukaryota</taxon>
        <taxon>Sar</taxon>
        <taxon>Alveolata</taxon>
        <taxon>Apicomplexa</taxon>
        <taxon>Conoidasida</taxon>
        <taxon>Coccidia</taxon>
        <taxon>Eucoccidiorida</taxon>
        <taxon>Eimeriorina</taxon>
        <taxon>Eimeriidae</taxon>
        <taxon>Eimeria</taxon>
    </lineage>
</organism>
<keyword evidence="3" id="KW-1185">Reference proteome</keyword>
<evidence type="ECO:0008006" key="4">
    <source>
        <dbReference type="Google" id="ProtNLM"/>
    </source>
</evidence>
<reference evidence="2" key="1">
    <citation type="submission" date="2013-10" db="EMBL/GenBank/DDBJ databases">
        <title>Genomic analysis of the causative agents of coccidiosis in chickens.</title>
        <authorList>
            <person name="Reid A.J."/>
            <person name="Blake D."/>
            <person name="Billington K."/>
            <person name="Browne H."/>
            <person name="Dunn M."/>
            <person name="Hung S."/>
            <person name="Kawahara F."/>
            <person name="Miranda-Saavedra D."/>
            <person name="Mourier T."/>
            <person name="Nagra H."/>
            <person name="Otto T.D."/>
            <person name="Rawlings N."/>
            <person name="Sanchez A."/>
            <person name="Sanders M."/>
            <person name="Subramaniam C."/>
            <person name="Tay Y."/>
            <person name="Dear P."/>
            <person name="Doerig C."/>
            <person name="Gruber A."/>
            <person name="Parkinson J."/>
            <person name="Shirley M."/>
            <person name="Wan K.L."/>
            <person name="Berriman M."/>
            <person name="Tomley F."/>
            <person name="Pain A."/>
        </authorList>
    </citation>
    <scope>NUCLEOTIDE SEQUENCE [LARGE SCALE GENOMIC DNA]</scope>
    <source>
        <strain evidence="2">Houghton</strain>
    </source>
</reference>
<reference evidence="2" key="2">
    <citation type="submission" date="2013-10" db="EMBL/GenBank/DDBJ databases">
        <authorList>
            <person name="Aslett M."/>
        </authorList>
    </citation>
    <scope>NUCLEOTIDE SEQUENCE [LARGE SCALE GENOMIC DNA]</scope>
    <source>
        <strain evidence="2">Houghton</strain>
    </source>
</reference>
<dbReference type="RefSeq" id="XP_013439418.1">
    <property type="nucleotide sequence ID" value="XM_013583964.1"/>
</dbReference>
<dbReference type="GO" id="GO:0043130">
    <property type="term" value="F:ubiquitin binding"/>
    <property type="evidence" value="ECO:0007669"/>
    <property type="project" value="TreeGrafter"/>
</dbReference>
<dbReference type="AlphaFoldDB" id="U6MDI4"/>
<dbReference type="GeneID" id="25470455"/>
<dbReference type="Gene3D" id="3.40.30.10">
    <property type="entry name" value="Glutaredoxin"/>
    <property type="match status" value="1"/>
</dbReference>
<evidence type="ECO:0000313" key="3">
    <source>
        <dbReference type="Proteomes" id="UP000030754"/>
    </source>
</evidence>
<dbReference type="Pfam" id="PF13899">
    <property type="entry name" value="Thioredoxin_7"/>
    <property type="match status" value="1"/>
</dbReference>
<accession>U6MDI4</accession>
<dbReference type="CDD" id="cd02958">
    <property type="entry name" value="UAS"/>
    <property type="match status" value="1"/>
</dbReference>
<dbReference type="GO" id="GO:0005634">
    <property type="term" value="C:nucleus"/>
    <property type="evidence" value="ECO:0007669"/>
    <property type="project" value="TreeGrafter"/>
</dbReference>
<gene>
    <name evidence="2" type="ORF">ENH_00002600</name>
</gene>